<dbReference type="Proteomes" id="UP000094969">
    <property type="component" value="Chromosome"/>
</dbReference>
<sequence length="243" mass="26749">MGGIGIAVLTRPAALAEVDDAMVNQRHLKLAFCNANLVNLAAHDQALRRDLAGFLVLADGIGVDLGGWLLHGAGFPANLNGTDFIPGLLATGKRRLRVALLGGRPGIAARASVRLSLQFPEHRFSVLSHGYYAPEEEGALLAKLEATPPDLLLVAFGNPRQERWISGRLGPQHCSVAAGVGALFDFLAGEVPRAPEAFRQLRLEWLFRLWLEPSRLWRRYVLGNPVFVLRMLRARLFERRPTR</sequence>
<keyword evidence="4" id="KW-1185">Reference proteome</keyword>
<dbReference type="InterPro" id="IPR004629">
    <property type="entry name" value="WecG_TagA_CpsF"/>
</dbReference>
<keyword evidence="2" id="KW-0808">Transferase</keyword>
<dbReference type="AlphaFoldDB" id="A0A1D7U9Z0"/>
<evidence type="ECO:0008006" key="5">
    <source>
        <dbReference type="Google" id="ProtNLM"/>
    </source>
</evidence>
<dbReference type="EMBL" id="CP017147">
    <property type="protein sequence ID" value="AOO84200.1"/>
    <property type="molecule type" value="Genomic_DNA"/>
</dbReference>
<evidence type="ECO:0000256" key="2">
    <source>
        <dbReference type="ARBA" id="ARBA00022679"/>
    </source>
</evidence>
<evidence type="ECO:0000256" key="1">
    <source>
        <dbReference type="ARBA" id="ARBA00022676"/>
    </source>
</evidence>
<dbReference type="GO" id="GO:0016758">
    <property type="term" value="F:hexosyltransferase activity"/>
    <property type="evidence" value="ECO:0007669"/>
    <property type="project" value="TreeGrafter"/>
</dbReference>
<accession>A0A1D7U9Z0</accession>
<dbReference type="STRING" id="1526658.BHK69_05305"/>
<evidence type="ECO:0000313" key="4">
    <source>
        <dbReference type="Proteomes" id="UP000094969"/>
    </source>
</evidence>
<dbReference type="NCBIfam" id="TIGR00696">
    <property type="entry name" value="wecG_tagA_cpsF"/>
    <property type="match status" value="1"/>
</dbReference>
<protein>
    <recommendedName>
        <fullName evidence="5">UDP-N-acetyl-D-mannosaminuronic acid transferase</fullName>
    </recommendedName>
</protein>
<reference evidence="3 4" key="1">
    <citation type="journal article" date="2015" name="Antonie Van Leeuwenhoek">
        <title>Bosea vaviloviae sp. nov., a new species of slow-growing rhizobia isolated from nodules of the relict species Vavilovia formosa (Stev.) Fed.</title>
        <authorList>
            <person name="Safronova V.I."/>
            <person name="Kuznetsova I.G."/>
            <person name="Sazanova A.L."/>
            <person name="Kimeklis A.K."/>
            <person name="Belimov A.A."/>
            <person name="Andronov E.E."/>
            <person name="Pinaev A.G."/>
            <person name="Chizhevskaya E.P."/>
            <person name="Pukhaev A.R."/>
            <person name="Popov K.P."/>
            <person name="Willems A."/>
            <person name="Tikhonovich I.A."/>
        </authorList>
    </citation>
    <scope>NUCLEOTIDE SEQUENCE [LARGE SCALE GENOMIC DNA]</scope>
    <source>
        <strain evidence="3 4">Vaf18</strain>
    </source>
</reference>
<dbReference type="KEGG" id="bvv:BHK69_05305"/>
<dbReference type="PANTHER" id="PTHR34136">
    <property type="match status" value="1"/>
</dbReference>
<dbReference type="Pfam" id="PF03808">
    <property type="entry name" value="Glyco_tran_WecG"/>
    <property type="match status" value="1"/>
</dbReference>
<dbReference type="PANTHER" id="PTHR34136:SF1">
    <property type="entry name" value="UDP-N-ACETYL-D-MANNOSAMINURONIC ACID TRANSFERASE"/>
    <property type="match status" value="1"/>
</dbReference>
<evidence type="ECO:0000313" key="3">
    <source>
        <dbReference type="EMBL" id="AOO84200.1"/>
    </source>
</evidence>
<proteinExistence type="predicted"/>
<keyword evidence="1" id="KW-0328">Glycosyltransferase</keyword>
<gene>
    <name evidence="3" type="ORF">BHK69_05305</name>
</gene>
<organism evidence="3 4">
    <name type="scientific">Bosea vaviloviae</name>
    <dbReference type="NCBI Taxonomy" id="1526658"/>
    <lineage>
        <taxon>Bacteria</taxon>
        <taxon>Pseudomonadati</taxon>
        <taxon>Pseudomonadota</taxon>
        <taxon>Alphaproteobacteria</taxon>
        <taxon>Hyphomicrobiales</taxon>
        <taxon>Boseaceae</taxon>
        <taxon>Bosea</taxon>
    </lineage>
</organism>
<dbReference type="CDD" id="cd06533">
    <property type="entry name" value="Glyco_transf_WecG_TagA"/>
    <property type="match status" value="1"/>
</dbReference>
<name>A0A1D7U9Z0_9HYPH</name>